<evidence type="ECO:0000256" key="2">
    <source>
        <dbReference type="ARBA" id="ARBA00022448"/>
    </source>
</evidence>
<dbReference type="SUPFAM" id="SSF103506">
    <property type="entry name" value="Mitochondrial carrier"/>
    <property type="match status" value="1"/>
</dbReference>
<comment type="subcellular location">
    <subcellularLocation>
        <location evidence="1">Membrane</location>
        <topology evidence="1">Multi-pass membrane protein</topology>
    </subcellularLocation>
</comment>
<sequence length="285" mass="31507">MSKGENRLERATRHLFWGGIAGVLARSTTAPLDRAKLIMQTHSVFSGISLGRKPTTLEAVKMLVRQDGVLGLWKGNATNCLRVFPYNGLQFMTFDVCKRFLHSDGEKPSTEHRLIAGAIAGVVATVFTQPLDVLRVRLSVDPLSSRLSLLEAAKIAAVEGSLMRGTAAAVVSVAPFVSINFTVYESMKIQWEDAFNSQPRAGGHLLLGALSIIVAQTVCYPLDTVRRRMQMRQALELYRNSFDCAKQMILKEGFRSLYSGMIVNILKVAPTNAIRFAIFEFLREA</sequence>
<evidence type="ECO:0008006" key="10">
    <source>
        <dbReference type="Google" id="ProtNLM"/>
    </source>
</evidence>
<evidence type="ECO:0000256" key="6">
    <source>
        <dbReference type="PROSITE-ProRule" id="PRU00282"/>
    </source>
</evidence>
<dbReference type="InterPro" id="IPR002067">
    <property type="entry name" value="MCP"/>
</dbReference>
<dbReference type="GO" id="GO:0016020">
    <property type="term" value="C:membrane"/>
    <property type="evidence" value="ECO:0007669"/>
    <property type="project" value="UniProtKB-SubCell"/>
</dbReference>
<dbReference type="AlphaFoldDB" id="A0A7S3CZX6"/>
<dbReference type="Pfam" id="PF00153">
    <property type="entry name" value="Mito_carr"/>
    <property type="match status" value="3"/>
</dbReference>
<proteinExistence type="inferred from homology"/>
<feature type="repeat" description="Solcar" evidence="6">
    <location>
        <begin position="9"/>
        <end position="100"/>
    </location>
</feature>
<organism evidence="9">
    <name type="scientific">Palpitomonas bilix</name>
    <dbReference type="NCBI Taxonomy" id="652834"/>
    <lineage>
        <taxon>Eukaryota</taxon>
        <taxon>Eukaryota incertae sedis</taxon>
    </lineage>
</organism>
<evidence type="ECO:0000256" key="3">
    <source>
        <dbReference type="ARBA" id="ARBA00022692"/>
    </source>
</evidence>
<dbReference type="PRINTS" id="PR00926">
    <property type="entry name" value="MITOCARRIER"/>
</dbReference>
<keyword evidence="2 7" id="KW-0813">Transport</keyword>
<evidence type="ECO:0000313" key="9">
    <source>
        <dbReference type="EMBL" id="CAE0240725.1"/>
    </source>
</evidence>
<dbReference type="InterPro" id="IPR018108">
    <property type="entry name" value="MCP_transmembrane"/>
</dbReference>
<reference evidence="9" key="1">
    <citation type="submission" date="2021-01" db="EMBL/GenBank/DDBJ databases">
        <authorList>
            <person name="Corre E."/>
            <person name="Pelletier E."/>
            <person name="Niang G."/>
            <person name="Scheremetjew M."/>
            <person name="Finn R."/>
            <person name="Kale V."/>
            <person name="Holt S."/>
            <person name="Cochrane G."/>
            <person name="Meng A."/>
            <person name="Brown T."/>
            <person name="Cohen L."/>
        </authorList>
    </citation>
    <scope>NUCLEOTIDE SEQUENCE</scope>
    <source>
        <strain evidence="9">NIES-2562</strain>
    </source>
</reference>
<feature type="repeat" description="Solcar" evidence="6">
    <location>
        <begin position="199"/>
        <end position="285"/>
    </location>
</feature>
<dbReference type="GO" id="GO:0055085">
    <property type="term" value="P:transmembrane transport"/>
    <property type="evidence" value="ECO:0007669"/>
    <property type="project" value="InterPro"/>
</dbReference>
<dbReference type="PANTHER" id="PTHR24089">
    <property type="entry name" value="SOLUTE CARRIER FAMILY 25"/>
    <property type="match status" value="1"/>
</dbReference>
<dbReference type="EMBL" id="HBIB01004876">
    <property type="protein sequence ID" value="CAE0240725.1"/>
    <property type="molecule type" value="Transcribed_RNA"/>
</dbReference>
<dbReference type="Gene3D" id="1.50.40.10">
    <property type="entry name" value="Mitochondrial carrier domain"/>
    <property type="match status" value="1"/>
</dbReference>
<comment type="similarity">
    <text evidence="7">Belongs to the mitochondrial carrier (TC 2.A.29) family.</text>
</comment>
<protein>
    <recommendedName>
        <fullName evidence="10">Mitochondrial carrier protein</fullName>
    </recommendedName>
</protein>
<keyword evidence="3 6" id="KW-0812">Transmembrane</keyword>
<feature type="repeat" description="Solcar" evidence="6">
    <location>
        <begin position="108"/>
        <end position="190"/>
    </location>
</feature>
<evidence type="ECO:0000256" key="5">
    <source>
        <dbReference type="ARBA" id="ARBA00023136"/>
    </source>
</evidence>
<dbReference type="InterPro" id="IPR023395">
    <property type="entry name" value="MCP_dom_sf"/>
</dbReference>
<evidence type="ECO:0000256" key="7">
    <source>
        <dbReference type="RuleBase" id="RU000488"/>
    </source>
</evidence>
<accession>A0A7S3CZX6</accession>
<evidence type="ECO:0000256" key="8">
    <source>
        <dbReference type="SAM" id="Phobius"/>
    </source>
</evidence>
<keyword evidence="5 6" id="KW-0472">Membrane</keyword>
<gene>
    <name evidence="9" type="ORF">PBIL07802_LOCUS2885</name>
</gene>
<keyword evidence="8" id="KW-1133">Transmembrane helix</keyword>
<feature type="transmembrane region" description="Helical" evidence="8">
    <location>
        <begin position="162"/>
        <end position="184"/>
    </location>
</feature>
<evidence type="ECO:0000256" key="1">
    <source>
        <dbReference type="ARBA" id="ARBA00004141"/>
    </source>
</evidence>
<name>A0A7S3CZX6_9EUKA</name>
<feature type="transmembrane region" description="Helical" evidence="8">
    <location>
        <begin position="204"/>
        <end position="222"/>
    </location>
</feature>
<dbReference type="PROSITE" id="PS50920">
    <property type="entry name" value="SOLCAR"/>
    <property type="match status" value="3"/>
</dbReference>
<evidence type="ECO:0000256" key="4">
    <source>
        <dbReference type="ARBA" id="ARBA00022737"/>
    </source>
</evidence>
<keyword evidence="4" id="KW-0677">Repeat</keyword>